<keyword evidence="1" id="KW-0472">Membrane</keyword>
<keyword evidence="4" id="KW-1185">Reference proteome</keyword>
<sequence>MDPDEARRKVLEELARGEYHRDQGFLPWLLGMLEDWLDSLTGGAGGASTVLIVVLAVLVLLVALSFLAVLRRSGRMRRDTALSVSSRLDADPVLSGQELRRRARAAADEHRPGDAAVLGMRALVRDLQERTLLDLAEGMTAHEAADEGSRAFPDVRTRLLRAAQVFDTAAYSRHQVEAKSAEDVVRLAEYLAEAAPQLREAEPA</sequence>
<dbReference type="Proteomes" id="UP000612352">
    <property type="component" value="Unassembled WGS sequence"/>
</dbReference>
<evidence type="ECO:0000259" key="2">
    <source>
        <dbReference type="Pfam" id="PF13559"/>
    </source>
</evidence>
<feature type="domain" description="Protein-glutamine gamma-glutamyltransferase-like C-terminal" evidence="2">
    <location>
        <begin position="120"/>
        <end position="188"/>
    </location>
</feature>
<dbReference type="EMBL" id="JAEDAJ010000007">
    <property type="protein sequence ID" value="MBK0332188.1"/>
    <property type="molecule type" value="Genomic_DNA"/>
</dbReference>
<accession>A0ABS1BC24</accession>
<organism evidence="3 4">
    <name type="scientific">Brachybacterium halotolerans</name>
    <dbReference type="NCBI Taxonomy" id="2795215"/>
    <lineage>
        <taxon>Bacteria</taxon>
        <taxon>Bacillati</taxon>
        <taxon>Actinomycetota</taxon>
        <taxon>Actinomycetes</taxon>
        <taxon>Micrococcales</taxon>
        <taxon>Dermabacteraceae</taxon>
        <taxon>Brachybacterium</taxon>
    </lineage>
</organism>
<proteinExistence type="predicted"/>
<evidence type="ECO:0000313" key="3">
    <source>
        <dbReference type="EMBL" id="MBK0332188.1"/>
    </source>
</evidence>
<protein>
    <submittedName>
        <fullName evidence="3">DUF4129 domain-containing protein</fullName>
    </submittedName>
</protein>
<feature type="transmembrane region" description="Helical" evidence="1">
    <location>
        <begin position="46"/>
        <end position="70"/>
    </location>
</feature>
<dbReference type="Pfam" id="PF13559">
    <property type="entry name" value="DUF4129"/>
    <property type="match status" value="1"/>
</dbReference>
<evidence type="ECO:0000256" key="1">
    <source>
        <dbReference type="SAM" id="Phobius"/>
    </source>
</evidence>
<comment type="caution">
    <text evidence="3">The sequence shown here is derived from an EMBL/GenBank/DDBJ whole genome shotgun (WGS) entry which is preliminary data.</text>
</comment>
<dbReference type="InterPro" id="IPR025403">
    <property type="entry name" value="TgpA-like_C"/>
</dbReference>
<name>A0ABS1BC24_9MICO</name>
<keyword evidence="1" id="KW-1133">Transmembrane helix</keyword>
<evidence type="ECO:0000313" key="4">
    <source>
        <dbReference type="Proteomes" id="UP000612352"/>
    </source>
</evidence>
<keyword evidence="1" id="KW-0812">Transmembrane</keyword>
<gene>
    <name evidence="3" type="ORF">I8D64_12355</name>
</gene>
<dbReference type="RefSeq" id="WP_200503087.1">
    <property type="nucleotide sequence ID" value="NZ_JAEDAJ010000007.1"/>
</dbReference>
<reference evidence="3 4" key="1">
    <citation type="submission" date="2020-12" db="EMBL/GenBank/DDBJ databases">
        <title>Brachybacterium sp. MASK1Z-5, whole genome shotgun sequence.</title>
        <authorList>
            <person name="Tuo L."/>
        </authorList>
    </citation>
    <scope>NUCLEOTIDE SEQUENCE [LARGE SCALE GENOMIC DNA]</scope>
    <source>
        <strain evidence="3 4">MASK1Z-5</strain>
    </source>
</reference>